<feature type="transmembrane region" description="Helical" evidence="2">
    <location>
        <begin position="156"/>
        <end position="179"/>
    </location>
</feature>
<dbReference type="HOGENOM" id="CLU_726936_0_0_5"/>
<dbReference type="Pfam" id="PF10002">
    <property type="entry name" value="DUF2243"/>
    <property type="match status" value="1"/>
</dbReference>
<reference evidence="4" key="1">
    <citation type="journal article" date="2011" name="PLoS Genet.">
        <title>Azospirillum genomes reveal transition of bacteria from aquatic to terrestrial environments.</title>
        <authorList>
            <person name="Wisniewski-Dye F."/>
            <person name="Borziak K."/>
            <person name="Khalsa-Moyers G."/>
            <person name="Alexandre G."/>
            <person name="Sukharnikov L.O."/>
            <person name="Wuichet K."/>
            <person name="Hurst G.B."/>
            <person name="McDonald W.H."/>
            <person name="Robertson J.S."/>
            <person name="Barbe V."/>
            <person name="Calteau A."/>
            <person name="Rouy Z."/>
            <person name="Mangenot S."/>
            <person name="Prigent-Combaret C."/>
            <person name="Normand P."/>
            <person name="Boyer M."/>
            <person name="Siguier P."/>
            <person name="Dessaux Y."/>
            <person name="Elmerich C."/>
            <person name="Condemine G."/>
            <person name="Krishnen G."/>
            <person name="Kennedy I."/>
            <person name="Paterson A.H."/>
            <person name="Gonzalez V."/>
            <person name="Mavingui P."/>
            <person name="Zhulin I.B."/>
        </authorList>
    </citation>
    <scope>NUCLEOTIDE SEQUENCE [LARGE SCALE GENOMIC DNA]</scope>
    <source>
        <strain evidence="4">4B</strain>
    </source>
</reference>
<keyword evidence="4" id="KW-1185">Reference proteome</keyword>
<gene>
    <name evidence="3" type="ordered locus">AZOLI_p10823</name>
</gene>
<dbReference type="EMBL" id="FQ311869">
    <property type="protein sequence ID" value="CBS89024.1"/>
    <property type="molecule type" value="Genomic_DNA"/>
</dbReference>
<dbReference type="Proteomes" id="UP000005667">
    <property type="component" value="Plasmid AZO_p1"/>
</dbReference>
<evidence type="ECO:0000256" key="1">
    <source>
        <dbReference type="SAM" id="MobiDB-lite"/>
    </source>
</evidence>
<feature type="transmembrane region" description="Helical" evidence="2">
    <location>
        <begin position="199"/>
        <end position="220"/>
    </location>
</feature>
<accession>G7ZC01</accession>
<evidence type="ECO:0008006" key="5">
    <source>
        <dbReference type="Google" id="ProtNLM"/>
    </source>
</evidence>
<dbReference type="InterPro" id="IPR018719">
    <property type="entry name" value="DUF2243_membrane"/>
</dbReference>
<feature type="region of interest" description="Disordered" evidence="1">
    <location>
        <begin position="76"/>
        <end position="105"/>
    </location>
</feature>
<feature type="transmembrane region" description="Helical" evidence="2">
    <location>
        <begin position="266"/>
        <end position="288"/>
    </location>
</feature>
<protein>
    <recommendedName>
        <fullName evidence="5">DUF2243 domain-containing protein</fullName>
    </recommendedName>
</protein>
<keyword evidence="2" id="KW-0472">Membrane</keyword>
<geneLocation type="plasmid" evidence="3 4">
    <name>AZO_p1</name>
</geneLocation>
<evidence type="ECO:0000313" key="3">
    <source>
        <dbReference type="EMBL" id="CBS89024.1"/>
    </source>
</evidence>
<organism evidence="3 4">
    <name type="scientific">Azospirillum lipoferum (strain 4B)</name>
    <dbReference type="NCBI Taxonomy" id="862719"/>
    <lineage>
        <taxon>Bacteria</taxon>
        <taxon>Pseudomonadati</taxon>
        <taxon>Pseudomonadota</taxon>
        <taxon>Alphaproteobacteria</taxon>
        <taxon>Rhodospirillales</taxon>
        <taxon>Azospirillaceae</taxon>
        <taxon>Azospirillum</taxon>
    </lineage>
</organism>
<evidence type="ECO:0000256" key="2">
    <source>
        <dbReference type="SAM" id="Phobius"/>
    </source>
</evidence>
<keyword evidence="2" id="KW-0812">Transmembrane</keyword>
<name>G7ZC01_AZOL4</name>
<dbReference type="KEGG" id="ali:AZOLI_p10823"/>
<feature type="transmembrane region" description="Helical" evidence="2">
    <location>
        <begin position="114"/>
        <end position="136"/>
    </location>
</feature>
<keyword evidence="2" id="KW-1133">Transmembrane helix</keyword>
<dbReference type="AlphaFoldDB" id="G7ZC01"/>
<dbReference type="OrthoDB" id="5190099at2"/>
<evidence type="ECO:0000313" key="4">
    <source>
        <dbReference type="Proteomes" id="UP000005667"/>
    </source>
</evidence>
<keyword evidence="3" id="KW-0614">Plasmid</keyword>
<feature type="transmembrane region" description="Helical" evidence="2">
    <location>
        <begin position="232"/>
        <end position="254"/>
    </location>
</feature>
<sequence length="380" mass="40433">MQDHCRSGTATGDLAHHGHFHRAGVQRDGGSFHRGTVGKKHYAHLAAAVETNPESGEPELAGTCPWRLCWRCGAKSRQKPPHRNRGQQPMTADPNDPLPHPMPMSDVRRGPGRTLLLGGVCLGFALGGFFDGILLHQILQWHHLLSGLADPAFADIGVQILADGLFHALMYVIAAVGLWQLWRGRRGLAEVGGRRLMGWALVGFGVWHMLDGLMSHWLLGLHRIRMDVENKLFWDLLWFFAFGVAVAAAGWWLAQSGSGHSGGGGLRRTAAPLLLALTAGVAGAVAALPPPGGTATLVLFRSGTTPVEALTALAAVDGRTVWSDPSGQLWAIDLPEGGSALGLYRKGALLVSNGGIPAGCLDWFRPAPRPTARPTASAAL</sequence>
<proteinExistence type="predicted"/>
<feature type="compositionally biased region" description="Basic residues" evidence="1">
    <location>
        <begin position="76"/>
        <end position="85"/>
    </location>
</feature>